<dbReference type="InterPro" id="IPR002423">
    <property type="entry name" value="Cpn60/GroEL/TCP-1"/>
</dbReference>
<feature type="compositionally biased region" description="Low complexity" evidence="11">
    <location>
        <begin position="56"/>
        <end position="70"/>
    </location>
</feature>
<evidence type="ECO:0000256" key="3">
    <source>
        <dbReference type="ARBA" id="ARBA00012009"/>
    </source>
</evidence>
<feature type="region of interest" description="Disordered" evidence="11">
    <location>
        <begin position="950"/>
        <end position="988"/>
    </location>
</feature>
<dbReference type="InterPro" id="IPR027410">
    <property type="entry name" value="TCP-1-like_intermed_sf"/>
</dbReference>
<dbReference type="InterPro" id="IPR027409">
    <property type="entry name" value="GroEL-like_apical_dom_sf"/>
</dbReference>
<dbReference type="CDD" id="cd03334">
    <property type="entry name" value="Fab1_TCP"/>
    <property type="match status" value="1"/>
</dbReference>
<protein>
    <recommendedName>
        <fullName evidence="3">1-phosphatidylinositol-3-phosphate 5-kinase</fullName>
        <ecNumber evidence="3">2.7.1.150</ecNumber>
    </recommendedName>
    <alternativeName>
        <fullName evidence="9">Phosphatidylinositol 3-phosphate 5-kinase type III</fullName>
    </alternativeName>
</protein>
<evidence type="ECO:0000256" key="9">
    <source>
        <dbReference type="ARBA" id="ARBA00077223"/>
    </source>
</evidence>
<feature type="compositionally biased region" description="Polar residues" evidence="11">
    <location>
        <begin position="1018"/>
        <end position="1035"/>
    </location>
</feature>
<feature type="compositionally biased region" description="Low complexity" evidence="11">
    <location>
        <begin position="581"/>
        <end position="594"/>
    </location>
</feature>
<dbReference type="SMART" id="SM00330">
    <property type="entry name" value="PIPKc"/>
    <property type="match status" value="1"/>
</dbReference>
<dbReference type="InterPro" id="IPR044769">
    <property type="entry name" value="PIKfyve_PIPKc"/>
</dbReference>
<dbReference type="GO" id="GO:0046854">
    <property type="term" value="P:phosphatidylinositol phosphate biosynthetic process"/>
    <property type="evidence" value="ECO:0007669"/>
    <property type="project" value="TreeGrafter"/>
</dbReference>
<keyword evidence="14" id="KW-1185">Reference proteome</keyword>
<evidence type="ECO:0000256" key="7">
    <source>
        <dbReference type="ARBA" id="ARBA00022840"/>
    </source>
</evidence>
<dbReference type="PANTHER" id="PTHR45748:SF4">
    <property type="entry name" value="1-PHOSPHATIDYLINOSITOL-3-PHOSPHATE 5-KINASE FAB1D-RELATED"/>
    <property type="match status" value="1"/>
</dbReference>
<dbReference type="GO" id="GO:0005524">
    <property type="term" value="F:ATP binding"/>
    <property type="evidence" value="ECO:0007669"/>
    <property type="project" value="UniProtKB-UniRule"/>
</dbReference>
<feature type="region of interest" description="Disordered" evidence="11">
    <location>
        <begin position="581"/>
        <end position="639"/>
    </location>
</feature>
<evidence type="ECO:0000256" key="4">
    <source>
        <dbReference type="ARBA" id="ARBA00022679"/>
    </source>
</evidence>
<proteinExistence type="predicted"/>
<feature type="region of interest" description="Disordered" evidence="11">
    <location>
        <begin position="1184"/>
        <end position="1203"/>
    </location>
</feature>
<feature type="compositionally biased region" description="Basic and acidic residues" evidence="11">
    <location>
        <begin position="73"/>
        <end position="102"/>
    </location>
</feature>
<dbReference type="GO" id="GO:0010008">
    <property type="term" value="C:endosome membrane"/>
    <property type="evidence" value="ECO:0007669"/>
    <property type="project" value="TreeGrafter"/>
</dbReference>
<evidence type="ECO:0000256" key="5">
    <source>
        <dbReference type="ARBA" id="ARBA00022741"/>
    </source>
</evidence>
<keyword evidence="6 10" id="KW-0418">Kinase</keyword>
<evidence type="ECO:0000259" key="12">
    <source>
        <dbReference type="PROSITE" id="PS51455"/>
    </source>
</evidence>
<keyword evidence="5 10" id="KW-0547">Nucleotide-binding</keyword>
<keyword evidence="7 10" id="KW-0067">ATP-binding</keyword>
<accession>A0A8S1ZIW2</accession>
<evidence type="ECO:0000256" key="10">
    <source>
        <dbReference type="PROSITE-ProRule" id="PRU00781"/>
    </source>
</evidence>
<dbReference type="InterPro" id="IPR027483">
    <property type="entry name" value="PInositol-4-P-4/5-kinase_C_sf"/>
</dbReference>
<dbReference type="CDD" id="cd17300">
    <property type="entry name" value="PIPKc_PIKfyve"/>
    <property type="match status" value="1"/>
</dbReference>
<comment type="cofactor">
    <cofactor evidence="2">
        <name>Mg(2+)</name>
        <dbReference type="ChEBI" id="CHEBI:18420"/>
    </cofactor>
</comment>
<evidence type="ECO:0000256" key="6">
    <source>
        <dbReference type="ARBA" id="ARBA00022777"/>
    </source>
</evidence>
<dbReference type="GO" id="GO:0000285">
    <property type="term" value="F:1-phosphatidylinositol-3-phosphate 5-kinase activity"/>
    <property type="evidence" value="ECO:0007669"/>
    <property type="project" value="UniProtKB-EC"/>
</dbReference>
<evidence type="ECO:0000313" key="13">
    <source>
        <dbReference type="EMBL" id="CAE5959220.1"/>
    </source>
</evidence>
<dbReference type="InterPro" id="IPR027484">
    <property type="entry name" value="PInositol-4-P-5-kinase_N"/>
</dbReference>
<dbReference type="PROSITE" id="PS51455">
    <property type="entry name" value="PIPK"/>
    <property type="match status" value="1"/>
</dbReference>
<dbReference type="FunFam" id="3.30.800.10:FF:000008">
    <property type="entry name" value="Putative 1-phosphatidylinositol-3-phosphate 5-kinase FAB1D"/>
    <property type="match status" value="1"/>
</dbReference>
<organism evidence="13 14">
    <name type="scientific">Arabidopsis arenosa</name>
    <name type="common">Sand rock-cress</name>
    <name type="synonym">Cardaminopsis arenosa</name>
    <dbReference type="NCBI Taxonomy" id="38785"/>
    <lineage>
        <taxon>Eukaryota</taxon>
        <taxon>Viridiplantae</taxon>
        <taxon>Streptophyta</taxon>
        <taxon>Embryophyta</taxon>
        <taxon>Tracheophyta</taxon>
        <taxon>Spermatophyta</taxon>
        <taxon>Magnoliopsida</taxon>
        <taxon>eudicotyledons</taxon>
        <taxon>Gunneridae</taxon>
        <taxon>Pentapetalae</taxon>
        <taxon>rosids</taxon>
        <taxon>malvids</taxon>
        <taxon>Brassicales</taxon>
        <taxon>Brassicaceae</taxon>
        <taxon>Camelineae</taxon>
        <taxon>Arabidopsis</taxon>
    </lineage>
</organism>
<feature type="domain" description="PIPK" evidence="12">
    <location>
        <begin position="1160"/>
        <end position="1488"/>
    </location>
</feature>
<reference evidence="13" key="1">
    <citation type="submission" date="2021-01" db="EMBL/GenBank/DDBJ databases">
        <authorList>
            <person name="Bezrukov I."/>
        </authorList>
    </citation>
    <scope>NUCLEOTIDE SEQUENCE</scope>
</reference>
<dbReference type="Gene3D" id="3.30.810.10">
    <property type="entry name" value="2-Layer Sandwich"/>
    <property type="match status" value="1"/>
</dbReference>
<dbReference type="PANTHER" id="PTHR45748">
    <property type="entry name" value="1-PHOSPHATIDYLINOSITOL 3-PHOSPHATE 5-KINASE-RELATED"/>
    <property type="match status" value="1"/>
</dbReference>
<evidence type="ECO:0000256" key="1">
    <source>
        <dbReference type="ARBA" id="ARBA00001936"/>
    </source>
</evidence>
<dbReference type="Proteomes" id="UP000682877">
    <property type="component" value="Chromosome 1"/>
</dbReference>
<sequence>MQQRQKPQKNLSNVLSFLQPLKLNFSSKFASAVATSRVLGPVDLGVTESPLMTPTESLSSSERSLSGECSVDGNDRGNEDECSSHSSQDDMEHKVDRLERKSKSMPSDILDILDEKSKGNGVENVQFLSDREDDGDDVPVWEPPEPENPEDEVDGVFADDDDDCCDGSKWNKASLLGELSEESSEKRKVYEENRRVMLEEADSKFKFIVSHLIKSAGLSIEESGYWIEIVARLCWEAASMLKPAIDGKSVDPTEYIKVKCIATGSCIDSEVFKGLVFKKHAALKHMATKYEHPRIMLVEGVLGHPISGFSSLQSVNQDNDYQLKYVKPVVDIIEASKPDVMLVEKSVSRDIQKSILDKGVTLVFDMKLHRLQRISRCIGSPILSVDSLSSQKLKHCDSFRIEKIVEEHNAVGESEKKPTKTLMFLEGCPTRLGCTILLKGCHSDRLKKVKEVVQYSFIMAYHLMLEASFLADRHTMFSTIFTKEAASCVVDVEIEKLPLSPSPRVSASEAVDIPVSNGFDEQSIQINGEADGEKVGTWESDGDHVFSHEPYNPVIFTGFSSLSARLSKYLGFVQNPESVPVSVDTDVSNVSNLDSIRESAEDTEEKNEDKQPMLLDPELPVNSSSEDGDKSQTENDIESTLESQSILVLVSKRNTLRGIMCDQRHFSHIKFYKHFDVPLEKFLRDMFNQRNLCQTCNEFPEAHLYYYAHQNKQLTIQIKRIPVAKGLSGEAKGKIWMWSRCGKCKTKNSSRKSTKRVLISTAARSLSFGKFLELSFSQHTFLNRSSSCGHSFDSDFLHFFGLGSMVAMLSYSQVTSYTVSLPPMKLESSILIKAGWLEKEFQIVFTKGISLFGDATGFLKRLRSQFNSDLRYQRAHKLLSNIEELLKHERHIFEENIKNSFDKAKTIDDVSHRLLRLNRMRWELLLQALIWNYRLQSLVLSDRLLPSNDETEINEQGSKTVSEAGMTRYENDDKVSDSGNNGVMDTPLVEDKDIPIAGASVGDNDQMEESYVPEDNESQTLGSSSPDSTSPINNHFDTHLAVNVHSTNGQEANKSIPVTGDSLDGEVAASNGPYILGWDEWFWLPFEELRSKRIVDIEKEYLLKFEYVNNFTQENLQTVNQIITEESSRLRISLKDDDFIVSDYEDELSSLIACALAHLNNDENRKPLSRCIHGSLQGFLDNTQDSKQTDREVSRFSSESTNRLETLPPPEVLVTFGSLKSIGKPKYSIVSLYADDFRELRKHCCSSELDYIASLSRCKPWDAKGGKSKSVFAKTLDDRFIVKEIKKTEYESFVTFAPEYFKYMKDSYDLGNQTCLAKVLGIHQVTVRQPKGGGKEIRHDLMVMENLSFGRKVTRQYDLKGALHARFTATSANGADDVLLDQNFVNDMNKSPLYVSKTSKQNLQRAVYNDTSFLTSINVMDYSLLVGVDDDNHELVCGIIDYLRQYTWDKQLETWVKSSLVVPKNVQPTVISPIDYKTRFRKFMKTHFLCVPDQWCDQGDS</sequence>
<evidence type="ECO:0000256" key="8">
    <source>
        <dbReference type="ARBA" id="ARBA00023464"/>
    </source>
</evidence>
<evidence type="ECO:0000256" key="11">
    <source>
        <dbReference type="SAM" id="MobiDB-lite"/>
    </source>
</evidence>
<dbReference type="Pfam" id="PF01504">
    <property type="entry name" value="PIP5K"/>
    <property type="match status" value="1"/>
</dbReference>
<dbReference type="InterPro" id="IPR002498">
    <property type="entry name" value="PInositol-4-P-4/5-kinase_core"/>
</dbReference>
<dbReference type="SUPFAM" id="SSF52029">
    <property type="entry name" value="GroEL apical domain-like"/>
    <property type="match status" value="1"/>
</dbReference>
<evidence type="ECO:0000256" key="2">
    <source>
        <dbReference type="ARBA" id="ARBA00001946"/>
    </source>
</evidence>
<dbReference type="Pfam" id="PF00118">
    <property type="entry name" value="Cpn60_TCP1"/>
    <property type="match status" value="1"/>
</dbReference>
<dbReference type="EMBL" id="LR999451">
    <property type="protein sequence ID" value="CAE5959220.1"/>
    <property type="molecule type" value="Genomic_DNA"/>
</dbReference>
<keyword evidence="4 10" id="KW-0808">Transferase</keyword>
<dbReference type="Gene3D" id="3.30.800.10">
    <property type="entry name" value="Phosphatidylinositol Phosphate Kinase II Beta"/>
    <property type="match status" value="1"/>
</dbReference>
<dbReference type="SUPFAM" id="SSF54849">
    <property type="entry name" value="GroEL-intermediate domain like"/>
    <property type="match status" value="1"/>
</dbReference>
<evidence type="ECO:0000313" key="14">
    <source>
        <dbReference type="Proteomes" id="UP000682877"/>
    </source>
</evidence>
<feature type="region of interest" description="Disordered" evidence="11">
    <location>
        <begin position="44"/>
        <end position="103"/>
    </location>
</feature>
<gene>
    <name evidence="13" type="ORF">AARE701A_LOCUS2757</name>
</gene>
<dbReference type="FunFam" id="3.50.7.10:FF:000007">
    <property type="entry name" value="1-phosphatidylinositol 3-phosphate 5-kinase isoform X1"/>
    <property type="match status" value="1"/>
</dbReference>
<name>A0A8S1ZIW2_ARAAE</name>
<dbReference type="Gene3D" id="3.50.7.10">
    <property type="entry name" value="GroEL"/>
    <property type="match status" value="1"/>
</dbReference>
<dbReference type="EC" id="2.7.1.150" evidence="3"/>
<feature type="region of interest" description="Disordered" evidence="11">
    <location>
        <begin position="1011"/>
        <end position="1035"/>
    </location>
</feature>
<dbReference type="FunFam" id="3.30.810.10:FF:000001">
    <property type="entry name" value="1-phosphatidylinositol 3-phosphate 5-kinase FAB1"/>
    <property type="match status" value="1"/>
</dbReference>
<dbReference type="SUPFAM" id="SSF56104">
    <property type="entry name" value="SAICAR synthase-like"/>
    <property type="match status" value="1"/>
</dbReference>
<comment type="subunit">
    <text evidence="8">Component of the PI(3,5)P2 regulatory complex at least composed of ATG18, SAC/FIG4, FAB1 and VAC14.</text>
</comment>
<comment type="cofactor">
    <cofactor evidence="1">
        <name>Mn(2+)</name>
        <dbReference type="ChEBI" id="CHEBI:29035"/>
    </cofactor>
</comment>